<keyword evidence="6" id="KW-0539">Nucleus</keyword>
<dbReference type="CDD" id="cd22921">
    <property type="entry name" value="HFD_CENP-X"/>
    <property type="match status" value="1"/>
</dbReference>
<evidence type="ECO:0008006" key="9">
    <source>
        <dbReference type="Google" id="ProtNLM"/>
    </source>
</evidence>
<evidence type="ECO:0000256" key="6">
    <source>
        <dbReference type="ARBA" id="ARBA00023242"/>
    </source>
</evidence>
<comment type="similarity">
    <text evidence="2">Belongs to the CENP-X/MHF2 family.</text>
</comment>
<evidence type="ECO:0000313" key="8">
    <source>
        <dbReference type="Proteomes" id="UP001342314"/>
    </source>
</evidence>
<dbReference type="InterPro" id="IPR009072">
    <property type="entry name" value="Histone-fold"/>
</dbReference>
<protein>
    <recommendedName>
        <fullName evidence="9">Centromere protein X</fullName>
    </recommendedName>
</protein>
<dbReference type="GO" id="GO:0000712">
    <property type="term" value="P:resolution of meiotic recombination intermediates"/>
    <property type="evidence" value="ECO:0007669"/>
    <property type="project" value="TreeGrafter"/>
</dbReference>
<gene>
    <name evidence="7" type="ORF">Rhopal_003017-T1</name>
</gene>
<dbReference type="GO" id="GO:0006281">
    <property type="term" value="P:DNA repair"/>
    <property type="evidence" value="ECO:0007669"/>
    <property type="project" value="UniProtKB-KW"/>
</dbReference>
<organism evidence="7 8">
    <name type="scientific">Rhodotorula paludigena</name>
    <dbReference type="NCBI Taxonomy" id="86838"/>
    <lineage>
        <taxon>Eukaryota</taxon>
        <taxon>Fungi</taxon>
        <taxon>Dikarya</taxon>
        <taxon>Basidiomycota</taxon>
        <taxon>Pucciniomycotina</taxon>
        <taxon>Microbotryomycetes</taxon>
        <taxon>Sporidiobolales</taxon>
        <taxon>Sporidiobolaceae</taxon>
        <taxon>Rhodotorula</taxon>
    </lineage>
</organism>
<evidence type="ECO:0000256" key="1">
    <source>
        <dbReference type="ARBA" id="ARBA00004123"/>
    </source>
</evidence>
<dbReference type="PANTHER" id="PTHR28680:SF1">
    <property type="entry name" value="CENTROMERE PROTEIN X"/>
    <property type="match status" value="1"/>
</dbReference>
<keyword evidence="8" id="KW-1185">Reference proteome</keyword>
<dbReference type="PANTHER" id="PTHR28680">
    <property type="entry name" value="CENTROMERE PROTEIN X"/>
    <property type="match status" value="1"/>
</dbReference>
<accession>A0AAV5GBV2</accession>
<dbReference type="GO" id="GO:0051382">
    <property type="term" value="P:kinetochore assembly"/>
    <property type="evidence" value="ECO:0007669"/>
    <property type="project" value="InterPro"/>
</dbReference>
<keyword evidence="3" id="KW-0227">DNA damage</keyword>
<reference evidence="7 8" key="1">
    <citation type="submission" date="2021-12" db="EMBL/GenBank/DDBJ databases">
        <title>High titer production of polyol ester of fatty acids by Rhodotorula paludigena BS15 towards product separation-free biomass refinery.</title>
        <authorList>
            <person name="Mano J."/>
            <person name="Ono H."/>
            <person name="Tanaka T."/>
            <person name="Naito K."/>
            <person name="Sushida H."/>
            <person name="Ike M."/>
            <person name="Tokuyasu K."/>
            <person name="Kitaoka M."/>
        </authorList>
    </citation>
    <scope>NUCLEOTIDE SEQUENCE [LARGE SCALE GENOMIC DNA]</scope>
    <source>
        <strain evidence="7 8">BS15</strain>
    </source>
</reference>
<keyword evidence="5" id="KW-0234">DNA repair</keyword>
<name>A0AAV5GBV2_9BASI</name>
<dbReference type="AlphaFoldDB" id="A0AAV5GBV2"/>
<comment type="subcellular location">
    <subcellularLocation>
        <location evidence="1">Nucleus</location>
    </subcellularLocation>
</comment>
<comment type="caution">
    <text evidence="7">The sequence shown here is derived from an EMBL/GenBank/DDBJ whole genome shotgun (WGS) entry which is preliminary data.</text>
</comment>
<dbReference type="EMBL" id="BQKY01000006">
    <property type="protein sequence ID" value="GJN90020.1"/>
    <property type="molecule type" value="Genomic_DNA"/>
</dbReference>
<dbReference type="Gene3D" id="6.10.130.30">
    <property type="match status" value="1"/>
</dbReference>
<evidence type="ECO:0000256" key="2">
    <source>
        <dbReference type="ARBA" id="ARBA00009359"/>
    </source>
</evidence>
<dbReference type="GO" id="GO:0031297">
    <property type="term" value="P:replication fork processing"/>
    <property type="evidence" value="ECO:0007669"/>
    <property type="project" value="TreeGrafter"/>
</dbReference>
<keyword evidence="4" id="KW-0238">DNA-binding</keyword>
<evidence type="ECO:0000256" key="5">
    <source>
        <dbReference type="ARBA" id="ARBA00023204"/>
    </source>
</evidence>
<sequence>MSDQEADADHPQFKQATVKELFKLVTEPNTRVSAAAAQLSAEYLRLFATEAIHRAAEVAEKERSLAGGAPSTGPPELLETKHLEKVLAGLLLDFS</sequence>
<evidence type="ECO:0000313" key="7">
    <source>
        <dbReference type="EMBL" id="GJN90020.1"/>
    </source>
</evidence>
<proteinExistence type="inferred from homology"/>
<dbReference type="Proteomes" id="UP001342314">
    <property type="component" value="Unassembled WGS sequence"/>
</dbReference>
<evidence type="ECO:0000256" key="4">
    <source>
        <dbReference type="ARBA" id="ARBA00023125"/>
    </source>
</evidence>
<dbReference type="InterPro" id="IPR018552">
    <property type="entry name" value="CENP-X"/>
</dbReference>
<dbReference type="SUPFAM" id="SSF47113">
    <property type="entry name" value="Histone-fold"/>
    <property type="match status" value="1"/>
</dbReference>
<dbReference type="GO" id="GO:0046982">
    <property type="term" value="F:protein heterodimerization activity"/>
    <property type="evidence" value="ECO:0007669"/>
    <property type="project" value="InterPro"/>
</dbReference>
<dbReference type="Pfam" id="PF09415">
    <property type="entry name" value="CENP-X"/>
    <property type="match status" value="1"/>
</dbReference>
<evidence type="ECO:0000256" key="3">
    <source>
        <dbReference type="ARBA" id="ARBA00022763"/>
    </source>
</evidence>
<dbReference type="GO" id="GO:0003677">
    <property type="term" value="F:DNA binding"/>
    <property type="evidence" value="ECO:0007669"/>
    <property type="project" value="UniProtKB-KW"/>
</dbReference>
<dbReference type="GO" id="GO:0071821">
    <property type="term" value="C:FANCM-MHF complex"/>
    <property type="evidence" value="ECO:0007669"/>
    <property type="project" value="TreeGrafter"/>
</dbReference>